<dbReference type="EMBL" id="BAAAUT010000010">
    <property type="protein sequence ID" value="GAA3126025.1"/>
    <property type="molecule type" value="Genomic_DNA"/>
</dbReference>
<organism evidence="2 3">
    <name type="scientific">Planomonospora alba</name>
    <dbReference type="NCBI Taxonomy" id="161354"/>
    <lineage>
        <taxon>Bacteria</taxon>
        <taxon>Bacillati</taxon>
        <taxon>Actinomycetota</taxon>
        <taxon>Actinomycetes</taxon>
        <taxon>Streptosporangiales</taxon>
        <taxon>Streptosporangiaceae</taxon>
        <taxon>Planomonospora</taxon>
    </lineage>
</organism>
<accession>A0ABP6MX45</accession>
<evidence type="ECO:0000313" key="2">
    <source>
        <dbReference type="EMBL" id="GAA3126025.1"/>
    </source>
</evidence>
<proteinExistence type="predicted"/>
<protein>
    <submittedName>
        <fullName evidence="2">Uncharacterized protein</fullName>
    </submittedName>
</protein>
<feature type="region of interest" description="Disordered" evidence="1">
    <location>
        <begin position="48"/>
        <end position="69"/>
    </location>
</feature>
<gene>
    <name evidence="2" type="ORF">GCM10010466_16140</name>
</gene>
<dbReference type="Proteomes" id="UP001500320">
    <property type="component" value="Unassembled WGS sequence"/>
</dbReference>
<keyword evidence="3" id="KW-1185">Reference proteome</keyword>
<sequence>MHHEAPPALRAVGDVTGGAEDGALEPALVGLTGGHDGISLHYLGVIRDNCPSRGPRPRDRHRETSLSLE</sequence>
<feature type="compositionally biased region" description="Basic and acidic residues" evidence="1">
    <location>
        <begin position="56"/>
        <end position="69"/>
    </location>
</feature>
<evidence type="ECO:0000256" key="1">
    <source>
        <dbReference type="SAM" id="MobiDB-lite"/>
    </source>
</evidence>
<evidence type="ECO:0000313" key="3">
    <source>
        <dbReference type="Proteomes" id="UP001500320"/>
    </source>
</evidence>
<comment type="caution">
    <text evidence="2">The sequence shown here is derived from an EMBL/GenBank/DDBJ whole genome shotgun (WGS) entry which is preliminary data.</text>
</comment>
<reference evidence="3" key="1">
    <citation type="journal article" date="2019" name="Int. J. Syst. Evol. Microbiol.">
        <title>The Global Catalogue of Microorganisms (GCM) 10K type strain sequencing project: providing services to taxonomists for standard genome sequencing and annotation.</title>
        <authorList>
            <consortium name="The Broad Institute Genomics Platform"/>
            <consortium name="The Broad Institute Genome Sequencing Center for Infectious Disease"/>
            <person name="Wu L."/>
            <person name="Ma J."/>
        </authorList>
    </citation>
    <scope>NUCLEOTIDE SEQUENCE [LARGE SCALE GENOMIC DNA]</scope>
    <source>
        <strain evidence="3">JCM 9373</strain>
    </source>
</reference>
<name>A0ABP6MX45_9ACTN</name>